<evidence type="ECO:0000256" key="1">
    <source>
        <dbReference type="SAM" id="MobiDB-lite"/>
    </source>
</evidence>
<dbReference type="OrthoDB" id="9801193at2759"/>
<organism evidence="2 3">
    <name type="scientific">Molossus molossus</name>
    <name type="common">Pallas' mastiff bat</name>
    <name type="synonym">Vespertilio molossus</name>
    <dbReference type="NCBI Taxonomy" id="27622"/>
    <lineage>
        <taxon>Eukaryota</taxon>
        <taxon>Metazoa</taxon>
        <taxon>Chordata</taxon>
        <taxon>Craniata</taxon>
        <taxon>Vertebrata</taxon>
        <taxon>Euteleostomi</taxon>
        <taxon>Mammalia</taxon>
        <taxon>Eutheria</taxon>
        <taxon>Laurasiatheria</taxon>
        <taxon>Chiroptera</taxon>
        <taxon>Yangochiroptera</taxon>
        <taxon>Molossidae</taxon>
        <taxon>Molossus</taxon>
    </lineage>
</organism>
<name>A0A7J8EGJ3_MOLMO</name>
<evidence type="ECO:0000313" key="3">
    <source>
        <dbReference type="Proteomes" id="UP000550707"/>
    </source>
</evidence>
<reference evidence="2 3" key="1">
    <citation type="journal article" date="2020" name="Nature">
        <title>Six reference-quality genomes reveal evolution of bat adaptations.</title>
        <authorList>
            <person name="Jebb D."/>
            <person name="Huang Z."/>
            <person name="Pippel M."/>
            <person name="Hughes G.M."/>
            <person name="Lavrichenko K."/>
            <person name="Devanna P."/>
            <person name="Winkler S."/>
            <person name="Jermiin L.S."/>
            <person name="Skirmuntt E.C."/>
            <person name="Katzourakis A."/>
            <person name="Burkitt-Gray L."/>
            <person name="Ray D.A."/>
            <person name="Sullivan K.A.M."/>
            <person name="Roscito J.G."/>
            <person name="Kirilenko B.M."/>
            <person name="Davalos L.M."/>
            <person name="Corthals A.P."/>
            <person name="Power M.L."/>
            <person name="Jones G."/>
            <person name="Ransome R.D."/>
            <person name="Dechmann D.K.N."/>
            <person name="Locatelli A.G."/>
            <person name="Puechmaille S.J."/>
            <person name="Fedrigo O."/>
            <person name="Jarvis E.D."/>
            <person name="Hiller M."/>
            <person name="Vernes S.C."/>
            <person name="Myers E.W."/>
            <person name="Teeling E.C."/>
        </authorList>
    </citation>
    <scope>NUCLEOTIDE SEQUENCE [LARGE SCALE GENOMIC DNA]</scope>
    <source>
        <strain evidence="2">MMolMol1</strain>
        <tissue evidence="2">Muscle</tissue>
    </source>
</reference>
<accession>A0A7J8EGJ3</accession>
<keyword evidence="3" id="KW-1185">Reference proteome</keyword>
<sequence>MAYRRLVSKIFYLCCRDCEEPHTTDDSTIPSQIQEQPSGLETGLLGQPNPKYDTRASHLPLGQPLIHPEKESSTSSSDFEDGPQRGVHKRDLDRHSQTRWPRHPCLTGRP</sequence>
<dbReference type="AlphaFoldDB" id="A0A7J8EGJ3"/>
<proteinExistence type="predicted"/>
<dbReference type="EMBL" id="JACASF010000014">
    <property type="protein sequence ID" value="KAF6434617.1"/>
    <property type="molecule type" value="Genomic_DNA"/>
</dbReference>
<dbReference type="Proteomes" id="UP000550707">
    <property type="component" value="Unassembled WGS sequence"/>
</dbReference>
<feature type="region of interest" description="Disordered" evidence="1">
    <location>
        <begin position="21"/>
        <end position="110"/>
    </location>
</feature>
<gene>
    <name evidence="2" type="ORF">HJG59_018030</name>
</gene>
<dbReference type="InParanoid" id="A0A7J8EGJ3"/>
<evidence type="ECO:0000313" key="2">
    <source>
        <dbReference type="EMBL" id="KAF6434617.1"/>
    </source>
</evidence>
<protein>
    <submittedName>
        <fullName evidence="2">Testis expressed 48</fullName>
    </submittedName>
</protein>
<feature type="compositionally biased region" description="Polar residues" evidence="1">
    <location>
        <begin position="26"/>
        <end position="39"/>
    </location>
</feature>
<comment type="caution">
    <text evidence="2">The sequence shown here is derived from an EMBL/GenBank/DDBJ whole genome shotgun (WGS) entry which is preliminary data.</text>
</comment>